<evidence type="ECO:0000256" key="1">
    <source>
        <dbReference type="SAM" id="Phobius"/>
    </source>
</evidence>
<keyword evidence="3" id="KW-1185">Reference proteome</keyword>
<comment type="caution">
    <text evidence="2">The sequence shown here is derived from an EMBL/GenBank/DDBJ whole genome shotgun (WGS) entry which is preliminary data.</text>
</comment>
<dbReference type="AlphaFoldDB" id="A0A849BQS1"/>
<keyword evidence="1" id="KW-0812">Transmembrane</keyword>
<feature type="transmembrane region" description="Helical" evidence="1">
    <location>
        <begin position="95"/>
        <end position="113"/>
    </location>
</feature>
<protein>
    <submittedName>
        <fullName evidence="2">Uncharacterized protein</fullName>
    </submittedName>
</protein>
<feature type="transmembrane region" description="Helical" evidence="1">
    <location>
        <begin position="23"/>
        <end position="44"/>
    </location>
</feature>
<feature type="transmembrane region" description="Helical" evidence="1">
    <location>
        <begin position="151"/>
        <end position="171"/>
    </location>
</feature>
<name>A0A849BQS1_9ACTN</name>
<evidence type="ECO:0000313" key="2">
    <source>
        <dbReference type="EMBL" id="NNH23855.1"/>
    </source>
</evidence>
<dbReference type="RefSeq" id="WP_212770995.1">
    <property type="nucleotide sequence ID" value="NZ_JABEMA010000208.1"/>
</dbReference>
<evidence type="ECO:0000313" key="3">
    <source>
        <dbReference type="Proteomes" id="UP000555552"/>
    </source>
</evidence>
<keyword evidence="1" id="KW-1133">Transmembrane helix</keyword>
<dbReference type="Proteomes" id="UP000555552">
    <property type="component" value="Unassembled WGS sequence"/>
</dbReference>
<reference evidence="2 3" key="1">
    <citation type="submission" date="2020-05" db="EMBL/GenBank/DDBJ databases">
        <title>MicrobeNet Type strains.</title>
        <authorList>
            <person name="Nicholson A.C."/>
        </authorList>
    </citation>
    <scope>NUCLEOTIDE SEQUENCE [LARGE SCALE GENOMIC DNA]</scope>
    <source>
        <strain evidence="2 3">JCM 14547</strain>
    </source>
</reference>
<dbReference type="EMBL" id="JABEMA010000208">
    <property type="protein sequence ID" value="NNH23855.1"/>
    <property type="molecule type" value="Genomic_DNA"/>
</dbReference>
<feature type="non-terminal residue" evidence="2">
    <location>
        <position position="1"/>
    </location>
</feature>
<dbReference type="InterPro" id="IPR021552">
    <property type="entry name" value="ArsP_2"/>
</dbReference>
<gene>
    <name evidence="2" type="ORF">HLB09_12285</name>
</gene>
<sequence>SASEPSPPRAPAPAGRLEPLERVFWAVVLLSVPAAVAVAAQARTGPLAALGGVDPLLLLGVLGSLVCGAVLLARRGGRERLAADVSTPAEVLRRGAAETSVIVGWVAAVFVGWEVLSGATGFDGSQLPLMGVAGVVVGALVGLVPGCAVQIVLTSLYLTGAVPFATLLANAVSQDGDALIPLLALRRRSAVLASAVTVVPALVVGGVALLVTG</sequence>
<feature type="transmembrane region" description="Helical" evidence="1">
    <location>
        <begin position="125"/>
        <end position="144"/>
    </location>
</feature>
<proteinExistence type="predicted"/>
<organism evidence="2 3">
    <name type="scientific">Pseudokineococcus marinus</name>
    <dbReference type="NCBI Taxonomy" id="351215"/>
    <lineage>
        <taxon>Bacteria</taxon>
        <taxon>Bacillati</taxon>
        <taxon>Actinomycetota</taxon>
        <taxon>Actinomycetes</taxon>
        <taxon>Kineosporiales</taxon>
        <taxon>Kineosporiaceae</taxon>
        <taxon>Pseudokineococcus</taxon>
    </lineage>
</organism>
<dbReference type="Pfam" id="PF11449">
    <property type="entry name" value="ArsP_2"/>
    <property type="match status" value="1"/>
</dbReference>
<feature type="transmembrane region" description="Helical" evidence="1">
    <location>
        <begin position="191"/>
        <end position="211"/>
    </location>
</feature>
<keyword evidence="1" id="KW-0472">Membrane</keyword>
<feature type="transmembrane region" description="Helical" evidence="1">
    <location>
        <begin position="56"/>
        <end position="74"/>
    </location>
</feature>
<accession>A0A849BQS1</accession>